<keyword evidence="1" id="KW-0479">Metal-binding</keyword>
<dbReference type="EMBL" id="JACIGE010000011">
    <property type="protein sequence ID" value="MBB4248402.1"/>
    <property type="molecule type" value="Genomic_DNA"/>
</dbReference>
<protein>
    <submittedName>
        <fullName evidence="3">Sirohydrochlorin cobaltochelatase</fullName>
        <ecNumber evidence="3">4.99.1.3</ecNumber>
    </submittedName>
</protein>
<dbReference type="EC" id="4.99.1.3" evidence="3"/>
<dbReference type="PANTHER" id="PTHR33542">
    <property type="entry name" value="SIROHYDROCHLORIN FERROCHELATASE, CHLOROPLASTIC"/>
    <property type="match status" value="1"/>
</dbReference>
<dbReference type="Pfam" id="PF01903">
    <property type="entry name" value="CbiX"/>
    <property type="match status" value="1"/>
</dbReference>
<keyword evidence="4" id="KW-1185">Reference proteome</keyword>
<keyword evidence="2 3" id="KW-0456">Lyase</keyword>
<evidence type="ECO:0000313" key="4">
    <source>
        <dbReference type="Proteomes" id="UP000587070"/>
    </source>
</evidence>
<dbReference type="CDD" id="cd03416">
    <property type="entry name" value="CbiX_SirB_N"/>
    <property type="match status" value="1"/>
</dbReference>
<dbReference type="PANTHER" id="PTHR33542:SF3">
    <property type="entry name" value="SIROHYDROCHLORIN FERROCHELATASE, CHLOROPLASTIC"/>
    <property type="match status" value="1"/>
</dbReference>
<dbReference type="AlphaFoldDB" id="A0A840GIW6"/>
<name>A0A840GIW6_RHOTE</name>
<dbReference type="Proteomes" id="UP000587070">
    <property type="component" value="Unassembled WGS sequence"/>
</dbReference>
<dbReference type="GO" id="GO:0016852">
    <property type="term" value="F:sirohydrochlorin cobaltochelatase activity"/>
    <property type="evidence" value="ECO:0007669"/>
    <property type="project" value="UniProtKB-EC"/>
</dbReference>
<dbReference type="SUPFAM" id="SSF53800">
    <property type="entry name" value="Chelatase"/>
    <property type="match status" value="1"/>
</dbReference>
<reference evidence="3 4" key="1">
    <citation type="submission" date="2020-08" db="EMBL/GenBank/DDBJ databases">
        <title>Genome sequencing of Purple Non-Sulfur Bacteria from various extreme environments.</title>
        <authorList>
            <person name="Mayer M."/>
        </authorList>
    </citation>
    <scope>NUCLEOTIDE SEQUENCE [LARGE SCALE GENOMIC DNA]</scope>
    <source>
        <strain evidence="3 4">2761</strain>
    </source>
</reference>
<evidence type="ECO:0000313" key="3">
    <source>
        <dbReference type="EMBL" id="MBB4248402.1"/>
    </source>
</evidence>
<dbReference type="OrthoDB" id="9797895at2"/>
<evidence type="ECO:0000256" key="2">
    <source>
        <dbReference type="ARBA" id="ARBA00023239"/>
    </source>
</evidence>
<proteinExistence type="predicted"/>
<dbReference type="GO" id="GO:0046872">
    <property type="term" value="F:metal ion binding"/>
    <property type="evidence" value="ECO:0007669"/>
    <property type="project" value="UniProtKB-KW"/>
</dbReference>
<sequence length="136" mass="14553">MTAAQTSAETPATPTLILVAHGARDPLWAAPLQRIAAAVCAQAPQQRVRTAFLGMLAPSLEECIAEAIDRGEQDFLIVPVFIAEGGHLKRDLPDRLVALRAQYPQACFTQERALGEAESVVQAMAAHALAQVQRAD</sequence>
<dbReference type="RefSeq" id="WP_153116439.1">
    <property type="nucleotide sequence ID" value="NZ_JACIGE010000011.1"/>
</dbReference>
<dbReference type="Gene3D" id="3.40.50.1400">
    <property type="match status" value="1"/>
</dbReference>
<organism evidence="3 4">
    <name type="scientific">Rhodocyclus tenuis</name>
    <name type="common">Rhodospirillum tenue</name>
    <dbReference type="NCBI Taxonomy" id="1066"/>
    <lineage>
        <taxon>Bacteria</taxon>
        <taxon>Pseudomonadati</taxon>
        <taxon>Pseudomonadota</taxon>
        <taxon>Betaproteobacteria</taxon>
        <taxon>Rhodocyclales</taxon>
        <taxon>Rhodocyclaceae</taxon>
        <taxon>Rhodocyclus</taxon>
    </lineage>
</organism>
<dbReference type="InterPro" id="IPR050963">
    <property type="entry name" value="Sirohydro_Cobaltochel/CbiX"/>
</dbReference>
<evidence type="ECO:0000256" key="1">
    <source>
        <dbReference type="ARBA" id="ARBA00022723"/>
    </source>
</evidence>
<accession>A0A840GIW6</accession>
<dbReference type="InterPro" id="IPR002762">
    <property type="entry name" value="CbiX-like"/>
</dbReference>
<comment type="caution">
    <text evidence="3">The sequence shown here is derived from an EMBL/GenBank/DDBJ whole genome shotgun (WGS) entry which is preliminary data.</text>
</comment>
<gene>
    <name evidence="3" type="ORF">GGD90_002794</name>
</gene>